<dbReference type="Pfam" id="PF13372">
    <property type="entry name" value="Alginate_exp"/>
    <property type="match status" value="1"/>
</dbReference>
<proteinExistence type="predicted"/>
<evidence type="ECO:0000256" key="1">
    <source>
        <dbReference type="SAM" id="MobiDB-lite"/>
    </source>
</evidence>
<evidence type="ECO:0000256" key="2">
    <source>
        <dbReference type="SAM" id="SignalP"/>
    </source>
</evidence>
<reference evidence="4 5" key="1">
    <citation type="submission" date="2024-04" db="EMBL/GenBank/DDBJ databases">
        <authorList>
            <person name="Cremers G."/>
        </authorList>
    </citation>
    <scope>NUCLEOTIDE SEQUENCE [LARGE SCALE GENOMIC DNA]</scope>
    <source>
        <strain evidence="4">MeCH1-AG</strain>
    </source>
</reference>
<feature type="domain" description="Alginate export" evidence="3">
    <location>
        <begin position="112"/>
        <end position="510"/>
    </location>
</feature>
<dbReference type="InterPro" id="IPR053728">
    <property type="entry name" value="Alginate_Permeability_Chnl"/>
</dbReference>
<feature type="compositionally biased region" description="Pro residues" evidence="1">
    <location>
        <begin position="1"/>
        <end position="12"/>
    </location>
</feature>
<evidence type="ECO:0000259" key="3">
    <source>
        <dbReference type="Pfam" id="PF13372"/>
    </source>
</evidence>
<accession>A0ABM9NIF6</accession>
<evidence type="ECO:0000313" key="4">
    <source>
        <dbReference type="EMBL" id="CAL1240405.1"/>
    </source>
</evidence>
<feature type="chain" id="PRO_5045389999" evidence="2">
    <location>
        <begin position="43"/>
        <end position="527"/>
    </location>
</feature>
<organism evidence="4 5">
    <name type="scientific">Candidatus Methylocalor cossyra</name>
    <dbReference type="NCBI Taxonomy" id="3108543"/>
    <lineage>
        <taxon>Bacteria</taxon>
        <taxon>Pseudomonadati</taxon>
        <taxon>Pseudomonadota</taxon>
        <taxon>Gammaproteobacteria</taxon>
        <taxon>Methylococcales</taxon>
        <taxon>Methylococcaceae</taxon>
        <taxon>Candidatus Methylocalor</taxon>
    </lineage>
</organism>
<sequence length="527" mass="58931">MIPPFPLRPPARGPQDGRPRPAAGGQFLICLLFMMPVCHAQAAGPAPEGRPSQERASAGQHSGKPGFTVKSAFGPGKPPFTAYGSQRQDWLTGPRYSWPEFSAQRLLGLPDWLSMTLEQRTRYETMDASFAKGRNGSQYQIPLQTVLWLEARYQAFRAGVEFWDARQFGADRTSTLNTTMVDVADFTQIYGAWSTTDLLGSGLGFEIKGGRQTLDIGSRRLIARSSFRNTLNTFTGLSLRLRDGGGGWQLQAFAVQPVVRLPETRQGLLDNDYAWDQEQKNTFFTGFIADSAGLPFGSRGEIYLYYLEEDRSSPKNRHLYTPGLRLWRMPKKGELDYEAETIAQVGTARDSAKAEELPVEAYFEHIQLGYTFDLPWSPRFLAQYDYATGGTDGRLSRSFDTLYSARRFEYGPTGIFGAFARNNINSPGYRLFLTPRGDLSFYAAHRLFWLADATAPWGPANLVDKTGHSGDFIGHLVEVSGRWDVHPNLSLEAGWATLLKGRFARRAPGAPPPDDVNYFYVQSMVRF</sequence>
<dbReference type="InterPro" id="IPR025388">
    <property type="entry name" value="Alginate_export_dom"/>
</dbReference>
<feature type="signal peptide" evidence="2">
    <location>
        <begin position="1"/>
        <end position="42"/>
    </location>
</feature>
<keyword evidence="5" id="KW-1185">Reference proteome</keyword>
<dbReference type="EMBL" id="OZ026884">
    <property type="protein sequence ID" value="CAL1240405.1"/>
    <property type="molecule type" value="Genomic_DNA"/>
</dbReference>
<dbReference type="Gene3D" id="2.40.160.100">
    <property type="match status" value="1"/>
</dbReference>
<evidence type="ECO:0000313" key="5">
    <source>
        <dbReference type="Proteomes" id="UP001497493"/>
    </source>
</evidence>
<feature type="region of interest" description="Disordered" evidence="1">
    <location>
        <begin position="42"/>
        <end position="71"/>
    </location>
</feature>
<feature type="region of interest" description="Disordered" evidence="1">
    <location>
        <begin position="1"/>
        <end position="21"/>
    </location>
</feature>
<gene>
    <name evidence="4" type="ORF">MECH1_V1_1629</name>
</gene>
<keyword evidence="2" id="KW-0732">Signal</keyword>
<protein>
    <submittedName>
        <fullName evidence="4">Alginate_exp domain-containing protein</fullName>
    </submittedName>
</protein>
<dbReference type="Proteomes" id="UP001497493">
    <property type="component" value="Chromosome"/>
</dbReference>
<name>A0ABM9NIF6_9GAMM</name>